<name>A0A0Z8IVR4_STRSU</name>
<proteinExistence type="predicted"/>
<dbReference type="CDD" id="cd00085">
    <property type="entry name" value="HNHc"/>
    <property type="match status" value="1"/>
</dbReference>
<dbReference type="PANTHER" id="PTHR33877:SF2">
    <property type="entry name" value="OS07G0170200 PROTEIN"/>
    <property type="match status" value="1"/>
</dbReference>
<dbReference type="Gene3D" id="1.10.30.50">
    <property type="match status" value="1"/>
</dbReference>
<evidence type="ECO:0000259" key="1">
    <source>
        <dbReference type="SMART" id="SM00507"/>
    </source>
</evidence>
<organism evidence="2 3">
    <name type="scientific">Streptococcus suis</name>
    <dbReference type="NCBI Taxonomy" id="1307"/>
    <lineage>
        <taxon>Bacteria</taxon>
        <taxon>Bacillati</taxon>
        <taxon>Bacillota</taxon>
        <taxon>Bacilli</taxon>
        <taxon>Lactobacillales</taxon>
        <taxon>Streptococcaceae</taxon>
        <taxon>Streptococcus</taxon>
    </lineage>
</organism>
<dbReference type="SMART" id="SM00507">
    <property type="entry name" value="HNHc"/>
    <property type="match status" value="1"/>
</dbReference>
<gene>
    <name evidence="2" type="ORF">ERS132444_00142</name>
</gene>
<dbReference type="InterPro" id="IPR002711">
    <property type="entry name" value="HNH"/>
</dbReference>
<dbReference type="AlphaFoldDB" id="A0A0Z8IVR4"/>
<accession>A0A0Z8IVR4</accession>
<dbReference type="GO" id="GO:0008270">
    <property type="term" value="F:zinc ion binding"/>
    <property type="evidence" value="ECO:0007669"/>
    <property type="project" value="InterPro"/>
</dbReference>
<dbReference type="InterPro" id="IPR052892">
    <property type="entry name" value="NA-targeting_endonuclease"/>
</dbReference>
<protein>
    <submittedName>
        <fullName evidence="2">Phage terminase</fullName>
    </submittedName>
</protein>
<dbReference type="GO" id="GO:0004519">
    <property type="term" value="F:endonuclease activity"/>
    <property type="evidence" value="ECO:0007669"/>
    <property type="project" value="InterPro"/>
</dbReference>
<evidence type="ECO:0000313" key="2">
    <source>
        <dbReference type="EMBL" id="CYV42522.1"/>
    </source>
</evidence>
<evidence type="ECO:0000313" key="3">
    <source>
        <dbReference type="Proteomes" id="UP000074825"/>
    </source>
</evidence>
<sequence>MTGRKSISKKMRQQVLSKYNNHCAYCGKVLDLKSLRVDHLHPHYRGGENHIDNYMPACYQCNFYKSTHTLDDFREKLLTLHERVAQPFIARLGMQYGIVVIKQFDGKFYFEKSEVE</sequence>
<dbReference type="InterPro" id="IPR003615">
    <property type="entry name" value="HNH_nuc"/>
</dbReference>
<dbReference type="PANTHER" id="PTHR33877">
    <property type="entry name" value="SLL1193 PROTEIN"/>
    <property type="match status" value="1"/>
</dbReference>
<dbReference type="GO" id="GO:0003676">
    <property type="term" value="F:nucleic acid binding"/>
    <property type="evidence" value="ECO:0007669"/>
    <property type="project" value="InterPro"/>
</dbReference>
<dbReference type="EMBL" id="FIIF01000001">
    <property type="protein sequence ID" value="CYV42522.1"/>
    <property type="molecule type" value="Genomic_DNA"/>
</dbReference>
<feature type="domain" description="HNH nuclease" evidence="1">
    <location>
        <begin position="10"/>
        <end position="63"/>
    </location>
</feature>
<dbReference type="Pfam" id="PF01844">
    <property type="entry name" value="HNH"/>
    <property type="match status" value="1"/>
</dbReference>
<dbReference type="RefSeq" id="WP_044757994.1">
    <property type="nucleotide sequence ID" value="NZ_CEDN01000105.1"/>
</dbReference>
<dbReference type="Proteomes" id="UP000074825">
    <property type="component" value="Unassembled WGS sequence"/>
</dbReference>
<reference evidence="2 3" key="1">
    <citation type="submission" date="2016-02" db="EMBL/GenBank/DDBJ databases">
        <authorList>
            <consortium name="Pathogen Informatics"/>
        </authorList>
    </citation>
    <scope>NUCLEOTIDE SEQUENCE [LARGE SCALE GENOMIC DNA]</scope>
    <source>
        <strain evidence="2 3">LSS82</strain>
    </source>
</reference>